<name>A0A922F8D7_CARIL</name>
<evidence type="ECO:0000256" key="1">
    <source>
        <dbReference type="SAM" id="MobiDB-lite"/>
    </source>
</evidence>
<sequence length="161" mass="17724">MNTNPIRQEHTNYNRDHAGVLPRDHDQEPKRNFVGSDQDSSSAKDQGKNNMTTERLTEKSMRRPGEESPVVKQEYLSSNAEKGTKPKTLVDNPIGYDPFLLSKGDGAGVLVGGDNINKDDLLSKEKKKSGRSSTPYSDPAENVVDSVPRASSPLEKEKKGI</sequence>
<proteinExistence type="predicted"/>
<organism evidence="2 3">
    <name type="scientific">Carya illinoinensis</name>
    <name type="common">Pecan</name>
    <dbReference type="NCBI Taxonomy" id="32201"/>
    <lineage>
        <taxon>Eukaryota</taxon>
        <taxon>Viridiplantae</taxon>
        <taxon>Streptophyta</taxon>
        <taxon>Embryophyta</taxon>
        <taxon>Tracheophyta</taxon>
        <taxon>Spermatophyta</taxon>
        <taxon>Magnoliopsida</taxon>
        <taxon>eudicotyledons</taxon>
        <taxon>Gunneridae</taxon>
        <taxon>Pentapetalae</taxon>
        <taxon>rosids</taxon>
        <taxon>fabids</taxon>
        <taxon>Fagales</taxon>
        <taxon>Juglandaceae</taxon>
        <taxon>Carya</taxon>
    </lineage>
</organism>
<feature type="region of interest" description="Disordered" evidence="1">
    <location>
        <begin position="113"/>
        <end position="161"/>
    </location>
</feature>
<feature type="compositionally biased region" description="Basic and acidic residues" evidence="1">
    <location>
        <begin position="7"/>
        <end position="31"/>
    </location>
</feature>
<evidence type="ECO:0000313" key="2">
    <source>
        <dbReference type="EMBL" id="KAG6717254.1"/>
    </source>
</evidence>
<gene>
    <name evidence="2" type="ORF">I3842_04G089400</name>
</gene>
<evidence type="ECO:0000313" key="3">
    <source>
        <dbReference type="Proteomes" id="UP000811246"/>
    </source>
</evidence>
<accession>A0A922F8D7</accession>
<dbReference type="EMBL" id="CM031828">
    <property type="protein sequence ID" value="KAG6717254.1"/>
    <property type="molecule type" value="Genomic_DNA"/>
</dbReference>
<feature type="compositionally biased region" description="Basic and acidic residues" evidence="1">
    <location>
        <begin position="55"/>
        <end position="66"/>
    </location>
</feature>
<feature type="compositionally biased region" description="Polar residues" evidence="1">
    <location>
        <begin position="35"/>
        <end position="54"/>
    </location>
</feature>
<feature type="region of interest" description="Disordered" evidence="1">
    <location>
        <begin position="1"/>
        <end position="92"/>
    </location>
</feature>
<protein>
    <submittedName>
        <fullName evidence="2">Uncharacterized protein</fullName>
    </submittedName>
</protein>
<comment type="caution">
    <text evidence="2">The sequence shown here is derived from an EMBL/GenBank/DDBJ whole genome shotgun (WGS) entry which is preliminary data.</text>
</comment>
<reference evidence="2" key="1">
    <citation type="submission" date="2021-01" db="EMBL/GenBank/DDBJ databases">
        <authorList>
            <person name="Lovell J.T."/>
            <person name="Bentley N."/>
            <person name="Bhattarai G."/>
            <person name="Jenkins J.W."/>
            <person name="Sreedasyam A."/>
            <person name="Alarcon Y."/>
            <person name="Bock C."/>
            <person name="Boston L."/>
            <person name="Carlson J."/>
            <person name="Cervantes K."/>
            <person name="Clermont K."/>
            <person name="Krom N."/>
            <person name="Kubenka K."/>
            <person name="Mamidi S."/>
            <person name="Mattison C."/>
            <person name="Monteros M."/>
            <person name="Pisani C."/>
            <person name="Plott C."/>
            <person name="Rajasekar S."/>
            <person name="Rhein H.S."/>
            <person name="Rohla C."/>
            <person name="Song M."/>
            <person name="Hilaire R.S."/>
            <person name="Shu S."/>
            <person name="Wells L."/>
            <person name="Wang X."/>
            <person name="Webber J."/>
            <person name="Heerema R.J."/>
            <person name="Klein P."/>
            <person name="Conner P."/>
            <person name="Grauke L."/>
            <person name="Grimwood J."/>
            <person name="Schmutz J."/>
            <person name="Randall J.J."/>
        </authorList>
    </citation>
    <scope>NUCLEOTIDE SEQUENCE</scope>
    <source>
        <tissue evidence="2">Leaf</tissue>
    </source>
</reference>
<dbReference type="Proteomes" id="UP000811246">
    <property type="component" value="Chromosome 4"/>
</dbReference>
<dbReference type="AlphaFoldDB" id="A0A922F8D7"/>